<dbReference type="GO" id="GO:0016787">
    <property type="term" value="F:hydrolase activity"/>
    <property type="evidence" value="ECO:0007669"/>
    <property type="project" value="UniProtKB-UniRule"/>
</dbReference>
<dbReference type="GO" id="GO:0000725">
    <property type="term" value="P:recombinational repair"/>
    <property type="evidence" value="ECO:0007669"/>
    <property type="project" value="TreeGrafter"/>
</dbReference>
<dbReference type="Pfam" id="PF00580">
    <property type="entry name" value="UvrD-helicase"/>
    <property type="match status" value="1"/>
</dbReference>
<evidence type="ECO:0000313" key="13">
    <source>
        <dbReference type="Proteomes" id="UP000069030"/>
    </source>
</evidence>
<feature type="domain" description="UvrD-like helicase ATP-binding" evidence="11">
    <location>
        <begin position="2"/>
        <end position="301"/>
    </location>
</feature>
<dbReference type="Pfam" id="PF13361">
    <property type="entry name" value="UvrD_C"/>
    <property type="match status" value="1"/>
</dbReference>
<dbReference type="PANTHER" id="PTHR11070:SF3">
    <property type="entry name" value="DNA 3'-5' HELICASE"/>
    <property type="match status" value="1"/>
</dbReference>
<dbReference type="GO" id="GO:0005524">
    <property type="term" value="F:ATP binding"/>
    <property type="evidence" value="ECO:0007669"/>
    <property type="project" value="UniProtKB-UniRule"/>
</dbReference>
<protein>
    <recommendedName>
        <fullName evidence="8">DNA 3'-5' helicase</fullName>
        <ecNumber evidence="8">5.6.2.4</ecNumber>
    </recommendedName>
</protein>
<evidence type="ECO:0000256" key="5">
    <source>
        <dbReference type="ARBA" id="ARBA00022840"/>
    </source>
</evidence>
<dbReference type="EC" id="5.6.2.4" evidence="8"/>
<evidence type="ECO:0000256" key="10">
    <source>
        <dbReference type="PROSITE-ProRule" id="PRU00560"/>
    </source>
</evidence>
<keyword evidence="5 10" id="KW-0067">ATP-binding</keyword>
<keyword evidence="4 10" id="KW-0347">Helicase</keyword>
<dbReference type="InterPro" id="IPR027417">
    <property type="entry name" value="P-loop_NTPase"/>
</dbReference>
<dbReference type="Gene3D" id="1.10.486.10">
    <property type="entry name" value="PCRA, domain 4"/>
    <property type="match status" value="1"/>
</dbReference>
<evidence type="ECO:0000259" key="11">
    <source>
        <dbReference type="PROSITE" id="PS51198"/>
    </source>
</evidence>
<evidence type="ECO:0000256" key="4">
    <source>
        <dbReference type="ARBA" id="ARBA00022806"/>
    </source>
</evidence>
<dbReference type="SUPFAM" id="SSF52540">
    <property type="entry name" value="P-loop containing nucleoside triphosphate hydrolases"/>
    <property type="match status" value="1"/>
</dbReference>
<comment type="similarity">
    <text evidence="1">Belongs to the helicase family. UvrD subfamily.</text>
</comment>
<evidence type="ECO:0000256" key="1">
    <source>
        <dbReference type="ARBA" id="ARBA00009922"/>
    </source>
</evidence>
<evidence type="ECO:0000256" key="9">
    <source>
        <dbReference type="ARBA" id="ARBA00048988"/>
    </source>
</evidence>
<evidence type="ECO:0000256" key="3">
    <source>
        <dbReference type="ARBA" id="ARBA00022801"/>
    </source>
</evidence>
<feature type="binding site" evidence="10">
    <location>
        <begin position="23"/>
        <end position="30"/>
    </location>
    <ligand>
        <name>ATP</name>
        <dbReference type="ChEBI" id="CHEBI:30616"/>
    </ligand>
</feature>
<sequence>MPIERITSDNILSDIDRHFKVSAGPGAGKTHWLVNHIKNVLHHSDKLFRTRKIACITYTNIAVDTILKRLGTSSEQVEVSTIHSFLYTNVIKPYAFFISKEFGLNISEIDGHDEINISHGLLRQWTESTNQIYLINDRDSEVAKQKRTKVLKALENLQWVITNDNIDLKINPKKSYLGRITPTISIRNNSLIDFKKIYWEKGILSHDDVLFFSYHLIHRFPFITDVLVAKFPYIFIDEFQDSNPIQVEIIKKIAIKNTIIGVIGDVAQSIYEFQGADCTQFQLFNLPNLTNYVLEENRRSSNEIIDVLNFIREDISQTKFRNINKGQPIIFIGDMTLALREAKSICDRENVYTLSRNNITSNAMKTEISGYNLDNTLLERIKEIDSNAVRSKLIYSCIKAISYGKENKFKDAIKVLEKQFNYRNDKLKGRKKALKYITTLLEKYDEYKDFTLINFANFIRENLDSTLSNFRAGAPKTFYETYTLNQLSLCVSIPEDLSLHKTIHKSKGDEFNNVLLVLKQENDMNFLLNKDLSNDEEHRVNYVGCSRAKNRLFISVPVLSQTNQDKLRPLFEIQNV</sequence>
<dbReference type="GO" id="GO:0005829">
    <property type="term" value="C:cytosol"/>
    <property type="evidence" value="ECO:0007669"/>
    <property type="project" value="TreeGrafter"/>
</dbReference>
<dbReference type="Gene3D" id="3.40.50.300">
    <property type="entry name" value="P-loop containing nucleotide triphosphate hydrolases"/>
    <property type="match status" value="2"/>
</dbReference>
<keyword evidence="2 10" id="KW-0547">Nucleotide-binding</keyword>
<evidence type="ECO:0000313" key="12">
    <source>
        <dbReference type="EMBL" id="ALU26609.1"/>
    </source>
</evidence>
<dbReference type="Gene3D" id="1.10.10.160">
    <property type="match status" value="1"/>
</dbReference>
<comment type="catalytic activity">
    <reaction evidence="7">
        <text>Couples ATP hydrolysis with the unwinding of duplex DNA by translocating in the 3'-5' direction.</text>
        <dbReference type="EC" id="5.6.2.4"/>
    </reaction>
</comment>
<gene>
    <name evidence="12" type="ORF">AS202_10810</name>
</gene>
<dbReference type="GO" id="GO:0003677">
    <property type="term" value="F:DNA binding"/>
    <property type="evidence" value="ECO:0007669"/>
    <property type="project" value="InterPro"/>
</dbReference>
<keyword evidence="6" id="KW-0413">Isomerase</keyword>
<dbReference type="AlphaFoldDB" id="A0AAI8C5N2"/>
<dbReference type="InterPro" id="IPR014017">
    <property type="entry name" value="DNA_helicase_UvrD-like_C"/>
</dbReference>
<keyword evidence="3 10" id="KW-0378">Hydrolase</keyword>
<evidence type="ECO:0000256" key="8">
    <source>
        <dbReference type="ARBA" id="ARBA00034808"/>
    </source>
</evidence>
<evidence type="ECO:0000256" key="6">
    <source>
        <dbReference type="ARBA" id="ARBA00023235"/>
    </source>
</evidence>
<dbReference type="RefSeq" id="WP_058699392.1">
    <property type="nucleotide sequence ID" value="NZ_CP013690.1"/>
</dbReference>
<evidence type="ECO:0000256" key="2">
    <source>
        <dbReference type="ARBA" id="ARBA00022741"/>
    </source>
</evidence>
<dbReference type="PROSITE" id="PS51198">
    <property type="entry name" value="UVRD_HELICASE_ATP_BIND"/>
    <property type="match status" value="1"/>
</dbReference>
<dbReference type="InterPro" id="IPR014016">
    <property type="entry name" value="UvrD-like_ATP-bd"/>
</dbReference>
<dbReference type="PANTHER" id="PTHR11070">
    <property type="entry name" value="UVRD / RECB / PCRA DNA HELICASE FAMILY MEMBER"/>
    <property type="match status" value="1"/>
</dbReference>
<accession>A0AAI8C5N2</accession>
<name>A0AAI8C5N2_9FLAO</name>
<dbReference type="InterPro" id="IPR000212">
    <property type="entry name" value="DNA_helicase_UvrD/REP"/>
</dbReference>
<dbReference type="KEGG" id="mod:AS202_10810"/>
<dbReference type="InterPro" id="IPR013986">
    <property type="entry name" value="DExx_box_DNA_helicase_dom_sf"/>
</dbReference>
<organism evidence="12 13">
    <name type="scientific">Myroides odoratimimus</name>
    <dbReference type="NCBI Taxonomy" id="76832"/>
    <lineage>
        <taxon>Bacteria</taxon>
        <taxon>Pseudomonadati</taxon>
        <taxon>Bacteroidota</taxon>
        <taxon>Flavobacteriia</taxon>
        <taxon>Flavobacteriales</taxon>
        <taxon>Flavobacteriaceae</taxon>
        <taxon>Myroides</taxon>
    </lineage>
</organism>
<comment type="catalytic activity">
    <reaction evidence="9">
        <text>ATP + H2O = ADP + phosphate + H(+)</text>
        <dbReference type="Rhea" id="RHEA:13065"/>
        <dbReference type="ChEBI" id="CHEBI:15377"/>
        <dbReference type="ChEBI" id="CHEBI:15378"/>
        <dbReference type="ChEBI" id="CHEBI:30616"/>
        <dbReference type="ChEBI" id="CHEBI:43474"/>
        <dbReference type="ChEBI" id="CHEBI:456216"/>
        <dbReference type="EC" id="5.6.2.4"/>
    </reaction>
</comment>
<dbReference type="EMBL" id="CP013690">
    <property type="protein sequence ID" value="ALU26609.1"/>
    <property type="molecule type" value="Genomic_DNA"/>
</dbReference>
<evidence type="ECO:0000256" key="7">
    <source>
        <dbReference type="ARBA" id="ARBA00034617"/>
    </source>
</evidence>
<dbReference type="Proteomes" id="UP000069030">
    <property type="component" value="Chromosome"/>
</dbReference>
<reference evidence="12 13" key="1">
    <citation type="journal article" date="2016" name="J. Zhejiang Univ. Sci. B">
        <title>Antibiotic resistance mechanisms of Myroides sp.</title>
        <authorList>
            <person name="Hu S."/>
            <person name="Yuan S."/>
            <person name="Qu H."/>
            <person name="Jiang T."/>
            <person name="Zhou Y."/>
            <person name="Wang M."/>
            <person name="Ming D."/>
        </authorList>
    </citation>
    <scope>NUCLEOTIDE SEQUENCE [LARGE SCALE GENOMIC DNA]</scope>
    <source>
        <strain evidence="12 13">PR63039</strain>
    </source>
</reference>
<dbReference type="GO" id="GO:0043138">
    <property type="term" value="F:3'-5' DNA helicase activity"/>
    <property type="evidence" value="ECO:0007669"/>
    <property type="project" value="UniProtKB-EC"/>
</dbReference>
<proteinExistence type="inferred from homology"/>